<evidence type="ECO:0000313" key="7">
    <source>
        <dbReference type="Proteomes" id="UP000253606"/>
    </source>
</evidence>
<dbReference type="GO" id="GO:0004497">
    <property type="term" value="F:monooxygenase activity"/>
    <property type="evidence" value="ECO:0007669"/>
    <property type="project" value="UniProtKB-KW"/>
</dbReference>
<feature type="domain" description="FAD-binding" evidence="5">
    <location>
        <begin position="4"/>
        <end position="182"/>
    </location>
</feature>
<sequence length="407" mass="44282">MPQIKVLIVGAGLGGLCLAQSLRKAHIDVDIFERDSSQWDRPQGYRLHLEADALNALREVLPPSLHQLFEATAMRTEPFTTILRTDLSVAKRIPTDDGQDPQYWPEFVSDEKIHCNVDRGTLRGIALIGLESCCHFNKQLTSYESTADGVVATFADGTSATGHVLIGADGIHSAVRPQRAPQLNTMDAGVQAIYGRVPYELAEKLLPPEALEDIFGIAIGERKLFLGTGAVRFPTKPDVAAKEILRSATLEPRDNYVVCIVGGRHELFPQSHPELRSATPKYLQAVAVKMLEGWPEKARDFVGGGDSESFFIVGMSTSVPGVLDSPTNVTLLGDAVHAMTPTLGRGANLAMRDAAFLGRQLKTVARGEKALAEALGTYEQELLRYGFDVVRESVAMGQQRMGQNPLP</sequence>
<dbReference type="KEGG" id="abas:ACPOL_2817"/>
<evidence type="ECO:0000313" key="6">
    <source>
        <dbReference type="EMBL" id="AXC12125.1"/>
    </source>
</evidence>
<dbReference type="Gene3D" id="3.50.50.60">
    <property type="entry name" value="FAD/NAD(P)-binding domain"/>
    <property type="match status" value="1"/>
</dbReference>
<name>A0A2Z5G0G1_9BACT</name>
<dbReference type="OrthoDB" id="9806565at2"/>
<dbReference type="SUPFAM" id="SSF51905">
    <property type="entry name" value="FAD/NAD(P)-binding domain"/>
    <property type="match status" value="1"/>
</dbReference>
<keyword evidence="3" id="KW-0560">Oxidoreductase</keyword>
<dbReference type="GO" id="GO:0071949">
    <property type="term" value="F:FAD binding"/>
    <property type="evidence" value="ECO:0007669"/>
    <property type="project" value="InterPro"/>
</dbReference>
<dbReference type="Proteomes" id="UP000253606">
    <property type="component" value="Chromosome"/>
</dbReference>
<keyword evidence="2" id="KW-0274">FAD</keyword>
<keyword evidence="7" id="KW-1185">Reference proteome</keyword>
<evidence type="ECO:0000256" key="1">
    <source>
        <dbReference type="ARBA" id="ARBA00022630"/>
    </source>
</evidence>
<organism evidence="6 7">
    <name type="scientific">Acidisarcina polymorpha</name>
    <dbReference type="NCBI Taxonomy" id="2211140"/>
    <lineage>
        <taxon>Bacteria</taxon>
        <taxon>Pseudomonadati</taxon>
        <taxon>Acidobacteriota</taxon>
        <taxon>Terriglobia</taxon>
        <taxon>Terriglobales</taxon>
        <taxon>Acidobacteriaceae</taxon>
        <taxon>Acidisarcina</taxon>
    </lineage>
</organism>
<reference evidence="6 7" key="1">
    <citation type="journal article" date="2018" name="Front. Microbiol.">
        <title>Hydrolytic Capabilities as a Key to Environmental Success: Chitinolytic and Cellulolytic Acidobacteria From Acidic Sub-arctic Soils and Boreal Peatlands.</title>
        <authorList>
            <person name="Belova S.E."/>
            <person name="Ravin N.V."/>
            <person name="Pankratov T.A."/>
            <person name="Rakitin A.L."/>
            <person name="Ivanova A.A."/>
            <person name="Beletsky A.V."/>
            <person name="Mardanov A.V."/>
            <person name="Sinninghe Damste J.S."/>
            <person name="Dedysh S.N."/>
        </authorList>
    </citation>
    <scope>NUCLEOTIDE SEQUENCE [LARGE SCALE GENOMIC DNA]</scope>
    <source>
        <strain evidence="6 7">SBC82</strain>
    </source>
</reference>
<accession>A0A2Z5G0G1</accession>
<dbReference type="PANTHER" id="PTHR47178">
    <property type="entry name" value="MONOOXYGENASE, FAD-BINDING"/>
    <property type="match status" value="1"/>
</dbReference>
<dbReference type="AlphaFoldDB" id="A0A2Z5G0G1"/>
<dbReference type="PRINTS" id="PR00420">
    <property type="entry name" value="RNGMNOXGNASE"/>
</dbReference>
<keyword evidence="1" id="KW-0285">Flavoprotein</keyword>
<evidence type="ECO:0000259" key="5">
    <source>
        <dbReference type="Pfam" id="PF01494"/>
    </source>
</evidence>
<protein>
    <submittedName>
        <fullName evidence="6">Salicylate hydroxylase</fullName>
    </submittedName>
</protein>
<keyword evidence="4" id="KW-0503">Monooxygenase</keyword>
<evidence type="ECO:0000256" key="3">
    <source>
        <dbReference type="ARBA" id="ARBA00023002"/>
    </source>
</evidence>
<dbReference type="InterPro" id="IPR036188">
    <property type="entry name" value="FAD/NAD-bd_sf"/>
</dbReference>
<dbReference type="PANTHER" id="PTHR47178:SF5">
    <property type="entry name" value="FAD-BINDING DOMAIN-CONTAINING PROTEIN"/>
    <property type="match status" value="1"/>
</dbReference>
<evidence type="ECO:0000256" key="2">
    <source>
        <dbReference type="ARBA" id="ARBA00022827"/>
    </source>
</evidence>
<dbReference type="InterPro" id="IPR002938">
    <property type="entry name" value="FAD-bd"/>
</dbReference>
<dbReference type="EMBL" id="CP030840">
    <property type="protein sequence ID" value="AXC12125.1"/>
    <property type="molecule type" value="Genomic_DNA"/>
</dbReference>
<feature type="domain" description="FAD-binding" evidence="5">
    <location>
        <begin position="328"/>
        <end position="392"/>
    </location>
</feature>
<gene>
    <name evidence="6" type="ORF">ACPOL_2817</name>
</gene>
<proteinExistence type="predicted"/>
<dbReference type="Pfam" id="PF01494">
    <property type="entry name" value="FAD_binding_3"/>
    <property type="match status" value="2"/>
</dbReference>
<dbReference type="RefSeq" id="WP_114207427.1">
    <property type="nucleotide sequence ID" value="NZ_CP030840.1"/>
</dbReference>
<evidence type="ECO:0000256" key="4">
    <source>
        <dbReference type="ARBA" id="ARBA00023033"/>
    </source>
</evidence>